<protein>
    <recommendedName>
        <fullName evidence="4">Rad51-like C-terminal domain-containing protein</fullName>
    </recommendedName>
</protein>
<keyword evidence="6" id="KW-1185">Reference proteome</keyword>
<dbReference type="AlphaFoldDB" id="A0A0G4FDL7"/>
<dbReference type="Pfam" id="PF08423">
    <property type="entry name" value="Rad51"/>
    <property type="match status" value="1"/>
</dbReference>
<evidence type="ECO:0000256" key="1">
    <source>
        <dbReference type="ARBA" id="ARBA00004123"/>
    </source>
</evidence>
<dbReference type="InterPro" id="IPR051988">
    <property type="entry name" value="HRR_RAD51_Paralog"/>
</dbReference>
<dbReference type="EMBL" id="CDMY01000408">
    <property type="protein sequence ID" value="CEM11043.1"/>
    <property type="molecule type" value="Genomic_DNA"/>
</dbReference>
<dbReference type="Gene3D" id="3.40.50.300">
    <property type="entry name" value="P-loop containing nucleotide triphosphate hydrolases"/>
    <property type="match status" value="1"/>
</dbReference>
<dbReference type="VEuPathDB" id="CryptoDB:Vbra_9003"/>
<dbReference type="PANTHER" id="PTHR46457">
    <property type="entry name" value="DNA REPAIR PROTEIN RAD51 HOMOLOG 4"/>
    <property type="match status" value="1"/>
</dbReference>
<dbReference type="GO" id="GO:0000723">
    <property type="term" value="P:telomere maintenance"/>
    <property type="evidence" value="ECO:0007669"/>
    <property type="project" value="TreeGrafter"/>
</dbReference>
<reference evidence="5 6" key="1">
    <citation type="submission" date="2014-11" db="EMBL/GenBank/DDBJ databases">
        <authorList>
            <person name="Zhu J."/>
            <person name="Qi W."/>
            <person name="Song R."/>
        </authorList>
    </citation>
    <scope>NUCLEOTIDE SEQUENCE [LARGE SCALE GENOMIC DNA]</scope>
</reference>
<dbReference type="SUPFAM" id="SSF52540">
    <property type="entry name" value="P-loop containing nucleoside triphosphate hydrolases"/>
    <property type="match status" value="1"/>
</dbReference>
<proteinExistence type="predicted"/>
<dbReference type="PANTHER" id="PTHR46457:SF1">
    <property type="entry name" value="DNA REPAIR PROTEIN RAD51 HOMOLOG 4"/>
    <property type="match status" value="1"/>
</dbReference>
<dbReference type="OrthoDB" id="336321at2759"/>
<dbReference type="GO" id="GO:0005657">
    <property type="term" value="C:replication fork"/>
    <property type="evidence" value="ECO:0007669"/>
    <property type="project" value="TreeGrafter"/>
</dbReference>
<evidence type="ECO:0000313" key="6">
    <source>
        <dbReference type="Proteomes" id="UP000041254"/>
    </source>
</evidence>
<organism evidence="5 6">
    <name type="scientific">Vitrella brassicaformis (strain CCMP3155)</name>
    <dbReference type="NCBI Taxonomy" id="1169540"/>
    <lineage>
        <taxon>Eukaryota</taxon>
        <taxon>Sar</taxon>
        <taxon>Alveolata</taxon>
        <taxon>Colpodellida</taxon>
        <taxon>Vitrellaceae</taxon>
        <taxon>Vitrella</taxon>
    </lineage>
</organism>
<dbReference type="GO" id="GO:0007131">
    <property type="term" value="P:reciprocal meiotic recombination"/>
    <property type="evidence" value="ECO:0007669"/>
    <property type="project" value="TreeGrafter"/>
</dbReference>
<feature type="region of interest" description="Disordered" evidence="3">
    <location>
        <begin position="98"/>
        <end position="151"/>
    </location>
</feature>
<dbReference type="GO" id="GO:0000400">
    <property type="term" value="F:four-way junction DNA binding"/>
    <property type="evidence" value="ECO:0007669"/>
    <property type="project" value="TreeGrafter"/>
</dbReference>
<accession>A0A0G4FDL7</accession>
<dbReference type="GO" id="GO:0008094">
    <property type="term" value="F:ATP-dependent activity, acting on DNA"/>
    <property type="evidence" value="ECO:0007669"/>
    <property type="project" value="TreeGrafter"/>
</dbReference>
<keyword evidence="2" id="KW-0539">Nucleus</keyword>
<dbReference type="InterPro" id="IPR013632">
    <property type="entry name" value="Rad51_C"/>
</dbReference>
<gene>
    <name evidence="5" type="ORF">Vbra_9003</name>
</gene>
<name>A0A0G4FDL7_VITBC</name>
<evidence type="ECO:0000313" key="5">
    <source>
        <dbReference type="EMBL" id="CEM11043.1"/>
    </source>
</evidence>
<dbReference type="InterPro" id="IPR027417">
    <property type="entry name" value="P-loop_NTPase"/>
</dbReference>
<dbReference type="InParanoid" id="A0A0G4FDL7"/>
<dbReference type="GO" id="GO:0000724">
    <property type="term" value="P:double-strand break repair via homologous recombination"/>
    <property type="evidence" value="ECO:0007669"/>
    <property type="project" value="TreeGrafter"/>
</dbReference>
<sequence length="497" mass="53964">MDNSPPPVQVGGAAAQPDVQLQDLSLPEPLRAHLKAMGKHSEYSLVVCGDLEKECQLAKVEKEVGMDKVSMALLVHSECSKLLHRYNWHGALADPTQMLSSHEEGGPSPWLAGPPGSLPPSQEEEGDADENGHDDGDAPPLYTGTGGPGGMQLMEMQLVEMEMPPPSPSPSPAPGMHPPLVPSCMHFGTGAAEFDRILGGGLRAGSWTELYGPSSSLLTEVLQSVAAHVTMAHPTATVVYCQAGLTFRAESFLEVLNARYIDERLHETQEAESVLKAALSRLRVEHTPTWEELSVALDRIHMANALRGGKPRVLVIVDGLSLVFTPLTSLRPFPYVEHLLWRQMRRVALSAEVAILTTNHTVSPSGRDQTTHQQRSMAGDMDIGSASSGRYQVPRHRPGMGWFWLHGPDLTVEVEPVESVYEGVCEGEEPDANVPMPVWATVRSHDHLHPQLRGQRAQLYATIKGIVDAPDDVTGHPPNMSDAMQMQTDTLQQSSVA</sequence>
<dbReference type="GO" id="GO:0042148">
    <property type="term" value="P:DNA strand invasion"/>
    <property type="evidence" value="ECO:0007669"/>
    <property type="project" value="TreeGrafter"/>
</dbReference>
<comment type="subcellular location">
    <subcellularLocation>
        <location evidence="1">Nucleus</location>
    </subcellularLocation>
</comment>
<dbReference type="GO" id="GO:0005815">
    <property type="term" value="C:microtubule organizing center"/>
    <property type="evidence" value="ECO:0007669"/>
    <property type="project" value="TreeGrafter"/>
</dbReference>
<dbReference type="GO" id="GO:0033063">
    <property type="term" value="C:Rad51B-Rad51C-Rad51D-XRCC2 complex"/>
    <property type="evidence" value="ECO:0007669"/>
    <property type="project" value="TreeGrafter"/>
</dbReference>
<evidence type="ECO:0000256" key="2">
    <source>
        <dbReference type="ARBA" id="ARBA00023242"/>
    </source>
</evidence>
<feature type="region of interest" description="Disordered" evidence="3">
    <location>
        <begin position="1"/>
        <end position="20"/>
    </location>
</feature>
<dbReference type="GO" id="GO:0003697">
    <property type="term" value="F:single-stranded DNA binding"/>
    <property type="evidence" value="ECO:0007669"/>
    <property type="project" value="TreeGrafter"/>
</dbReference>
<feature type="compositionally biased region" description="Polar residues" evidence="3">
    <location>
        <begin position="361"/>
        <end position="376"/>
    </location>
</feature>
<evidence type="ECO:0000259" key="4">
    <source>
        <dbReference type="Pfam" id="PF08423"/>
    </source>
</evidence>
<feature type="domain" description="Rad51-like C-terminal" evidence="4">
    <location>
        <begin position="185"/>
        <end position="257"/>
    </location>
</feature>
<feature type="region of interest" description="Disordered" evidence="3">
    <location>
        <begin position="361"/>
        <end position="383"/>
    </location>
</feature>
<evidence type="ECO:0000256" key="3">
    <source>
        <dbReference type="SAM" id="MobiDB-lite"/>
    </source>
</evidence>
<dbReference type="Proteomes" id="UP000041254">
    <property type="component" value="Unassembled WGS sequence"/>
</dbReference>